<evidence type="ECO:0000256" key="1">
    <source>
        <dbReference type="ARBA" id="ARBA00023180"/>
    </source>
</evidence>
<proteinExistence type="predicted"/>
<dbReference type="EMBL" id="BMAT01009352">
    <property type="protein sequence ID" value="GFS04769.1"/>
    <property type="molecule type" value="Genomic_DNA"/>
</dbReference>
<dbReference type="Gene3D" id="3.90.400.10">
    <property type="entry name" value="Oligo-1,6-glucosidase, Domain 2"/>
    <property type="match status" value="1"/>
</dbReference>
<evidence type="ECO:0000313" key="4">
    <source>
        <dbReference type="Proteomes" id="UP000762676"/>
    </source>
</evidence>
<dbReference type="InterPro" id="IPR045857">
    <property type="entry name" value="O16G_dom_2"/>
</dbReference>
<dbReference type="PANTHER" id="PTHR10357">
    <property type="entry name" value="ALPHA-AMYLASE FAMILY MEMBER"/>
    <property type="match status" value="1"/>
</dbReference>
<sequence length="568" mass="64806">MADCGSSSVAERPSSQARGVPNLPWWKTTVIYQIYPRSFKDSNGDGIGDLPGIISKLDYFLYLGVETLWLSPFCTSPQADFGYDVADYKDVDPIFGTMADLRELVKQCKQRGLRLLVDFVCNHTSTQHDWFQKSVNKEGKYKDYYVWTDGKTLPDGSKAVPNNWLSIFGGNAWTWREERQQFYYHAFLPEQADLNYRNPDVVEEMTLVMRYWLDLGVDGFRMDAIANLYESEDVFQDNPRSGKDVPPTEWEYYTAVHTDYLLPECQELLMHWQELLDQAKQIDGKERFMVQEFYTDCETRAAMARYGAHAFNMDMVEGLQVPLSATQMMGLIAREYTDMPDSYWPTFVVGNHDRNRAASKYGARYVNAFNMLLMTLKGTPTIYYGDELGMEDTPVAYEDLQDPWGKKAGPERYTAFSRDPCRTPMQWTPEAQAGFTTLDKPWLPIGQGYTQRNVQNQMKDSKSSLNLFKEYVALRTRNAFKYGDIHLNCVLNENVLAFLRVFGSERYLVTINFGQEKATDDHSCAPVGQATGTVVANTGAVSEQLDKGQVVDLCRLTLEPGNGVVIKL</sequence>
<protein>
    <submittedName>
        <fullName evidence="3">Maltase 1</fullName>
    </submittedName>
</protein>
<dbReference type="SUPFAM" id="SSF51011">
    <property type="entry name" value="Glycosyl hydrolase domain"/>
    <property type="match status" value="1"/>
</dbReference>
<dbReference type="InterPro" id="IPR017853">
    <property type="entry name" value="GH"/>
</dbReference>
<feature type="domain" description="Glycosyl hydrolase family 13 catalytic" evidence="2">
    <location>
        <begin position="33"/>
        <end position="422"/>
    </location>
</feature>
<dbReference type="SMART" id="SM00642">
    <property type="entry name" value="Aamy"/>
    <property type="match status" value="1"/>
</dbReference>
<comment type="caution">
    <text evidence="3">The sequence shown here is derived from an EMBL/GenBank/DDBJ whole genome shotgun (WGS) entry which is preliminary data.</text>
</comment>
<dbReference type="InterPro" id="IPR013780">
    <property type="entry name" value="Glyco_hydro_b"/>
</dbReference>
<reference evidence="3 4" key="1">
    <citation type="journal article" date="2021" name="Elife">
        <title>Chloroplast acquisition without the gene transfer in kleptoplastic sea slugs, Plakobranchus ocellatus.</title>
        <authorList>
            <person name="Maeda T."/>
            <person name="Takahashi S."/>
            <person name="Yoshida T."/>
            <person name="Shimamura S."/>
            <person name="Takaki Y."/>
            <person name="Nagai Y."/>
            <person name="Toyoda A."/>
            <person name="Suzuki Y."/>
            <person name="Arimoto A."/>
            <person name="Ishii H."/>
            <person name="Satoh N."/>
            <person name="Nishiyama T."/>
            <person name="Hasebe M."/>
            <person name="Maruyama T."/>
            <person name="Minagawa J."/>
            <person name="Obokata J."/>
            <person name="Shigenobu S."/>
        </authorList>
    </citation>
    <scope>NUCLEOTIDE SEQUENCE [LARGE SCALE GENOMIC DNA]</scope>
</reference>
<name>A0AAV4I2M4_9GAST</name>
<dbReference type="InterPro" id="IPR006047">
    <property type="entry name" value="GH13_cat_dom"/>
</dbReference>
<dbReference type="Gene3D" id="3.20.20.80">
    <property type="entry name" value="Glycosidases"/>
    <property type="match status" value="1"/>
</dbReference>
<dbReference type="GO" id="GO:0005975">
    <property type="term" value="P:carbohydrate metabolic process"/>
    <property type="evidence" value="ECO:0007669"/>
    <property type="project" value="InterPro"/>
</dbReference>
<keyword evidence="4" id="KW-1185">Reference proteome</keyword>
<evidence type="ECO:0000313" key="3">
    <source>
        <dbReference type="EMBL" id="GFS04769.1"/>
    </source>
</evidence>
<dbReference type="SUPFAM" id="SSF51445">
    <property type="entry name" value="(Trans)glycosidases"/>
    <property type="match status" value="1"/>
</dbReference>
<dbReference type="PANTHER" id="PTHR10357:SF179">
    <property type="entry name" value="NEUTRAL AND BASIC AMINO ACID TRANSPORT PROTEIN RBAT"/>
    <property type="match status" value="1"/>
</dbReference>
<dbReference type="FunFam" id="3.90.400.10:FF:000001">
    <property type="entry name" value="Maltase A3, isoform A"/>
    <property type="match status" value="1"/>
</dbReference>
<dbReference type="AlphaFoldDB" id="A0AAV4I2M4"/>
<organism evidence="3 4">
    <name type="scientific">Elysia marginata</name>
    <dbReference type="NCBI Taxonomy" id="1093978"/>
    <lineage>
        <taxon>Eukaryota</taxon>
        <taxon>Metazoa</taxon>
        <taxon>Spiralia</taxon>
        <taxon>Lophotrochozoa</taxon>
        <taxon>Mollusca</taxon>
        <taxon>Gastropoda</taxon>
        <taxon>Heterobranchia</taxon>
        <taxon>Euthyneura</taxon>
        <taxon>Panpulmonata</taxon>
        <taxon>Sacoglossa</taxon>
        <taxon>Placobranchoidea</taxon>
        <taxon>Plakobranchidae</taxon>
        <taxon>Elysia</taxon>
    </lineage>
</organism>
<accession>A0AAV4I2M4</accession>
<dbReference type="Proteomes" id="UP000762676">
    <property type="component" value="Unassembled WGS sequence"/>
</dbReference>
<dbReference type="Pfam" id="PF00128">
    <property type="entry name" value="Alpha-amylase"/>
    <property type="match status" value="1"/>
</dbReference>
<dbReference type="Gene3D" id="2.60.40.1180">
    <property type="entry name" value="Golgi alpha-mannosidase II"/>
    <property type="match status" value="1"/>
</dbReference>
<gene>
    <name evidence="3" type="ORF">ElyMa_004665000</name>
</gene>
<evidence type="ECO:0000259" key="2">
    <source>
        <dbReference type="SMART" id="SM00642"/>
    </source>
</evidence>
<keyword evidence="1" id="KW-0325">Glycoprotein</keyword>